<organism evidence="1 2">
    <name type="scientific">Cystobacter fuscus</name>
    <dbReference type="NCBI Taxonomy" id="43"/>
    <lineage>
        <taxon>Bacteria</taxon>
        <taxon>Pseudomonadati</taxon>
        <taxon>Myxococcota</taxon>
        <taxon>Myxococcia</taxon>
        <taxon>Myxococcales</taxon>
        <taxon>Cystobacterineae</taxon>
        <taxon>Archangiaceae</taxon>
        <taxon>Cystobacter</taxon>
    </lineage>
</organism>
<dbReference type="InterPro" id="IPR002808">
    <property type="entry name" value="AdoCbi_amidolase"/>
</dbReference>
<dbReference type="AlphaFoldDB" id="A0A250JBH1"/>
<dbReference type="InterPro" id="IPR052209">
    <property type="entry name" value="CbiZ"/>
</dbReference>
<dbReference type="RefSeq" id="WP_095988581.1">
    <property type="nucleotide sequence ID" value="NZ_CP022098.1"/>
</dbReference>
<dbReference type="KEGG" id="cfus:CYFUS_006227"/>
<dbReference type="Pfam" id="PF01955">
    <property type="entry name" value="CbiZ"/>
    <property type="match status" value="1"/>
</dbReference>
<proteinExistence type="predicted"/>
<reference evidence="1 2" key="1">
    <citation type="submission" date="2017-06" db="EMBL/GenBank/DDBJ databases">
        <title>Sequencing and comparative analysis of myxobacterial genomes.</title>
        <authorList>
            <person name="Rupp O."/>
            <person name="Goesmann A."/>
            <person name="Sogaard-Andersen L."/>
        </authorList>
    </citation>
    <scope>NUCLEOTIDE SEQUENCE [LARGE SCALE GENOMIC DNA]</scope>
    <source>
        <strain evidence="1 2">DSM 52655</strain>
    </source>
</reference>
<dbReference type="PANTHER" id="PTHR35336">
    <property type="entry name" value="ADENOSYLCOBINAMIDE AMIDOHYDROLASE"/>
    <property type="match status" value="1"/>
</dbReference>
<sequence length="229" mass="23967">MTAALATLEGEAPSLERGGRVLVVRFARPHAVLSWAILNGGRRRARAVVWRQVRDDDLVPGVDPLALLTASLGEESPEETVGLLTSRDVSTFDDVHLASGAFSARCVATVGLGNALAAGDEPGPLRSVGTINLLCQVSQPLSESALVEAMALAAEARTAALMEARVPSRRSLRVATGTGTDCIVVAAPEGPGGEEYMGKHTRLGSLLGGAVREATARGVRRWLEERGAR</sequence>
<gene>
    <name evidence="1" type="ORF">CYFUS_006227</name>
</gene>
<evidence type="ECO:0008006" key="3">
    <source>
        <dbReference type="Google" id="ProtNLM"/>
    </source>
</evidence>
<evidence type="ECO:0000313" key="2">
    <source>
        <dbReference type="Proteomes" id="UP000217257"/>
    </source>
</evidence>
<name>A0A250JBH1_9BACT</name>
<dbReference type="EMBL" id="CP022098">
    <property type="protein sequence ID" value="ATB40771.1"/>
    <property type="molecule type" value="Genomic_DNA"/>
</dbReference>
<accession>A0A250JBH1</accession>
<protein>
    <recommendedName>
        <fullName evidence="3">Adenosylcobinamide amidohydrolase</fullName>
    </recommendedName>
</protein>
<dbReference type="Proteomes" id="UP000217257">
    <property type="component" value="Chromosome"/>
</dbReference>
<dbReference type="PANTHER" id="PTHR35336:SF5">
    <property type="entry name" value="ADENOSYLCOBINAMIDE AMIDOHYDROLASE"/>
    <property type="match status" value="1"/>
</dbReference>
<evidence type="ECO:0000313" key="1">
    <source>
        <dbReference type="EMBL" id="ATB40771.1"/>
    </source>
</evidence>